<comment type="cofactor">
    <cofactor evidence="11">
        <name>Mg(2+)</name>
        <dbReference type="ChEBI" id="CHEBI:18420"/>
    </cofactor>
    <text evidence="11">Binds 1 Mg(2+) ion per subunit.</text>
</comment>
<evidence type="ECO:0000313" key="12">
    <source>
        <dbReference type="EMBL" id="OFW55743.1"/>
    </source>
</evidence>
<proteinExistence type="inferred from homology"/>
<dbReference type="Pfam" id="PF01202">
    <property type="entry name" value="SKI"/>
    <property type="match status" value="1"/>
</dbReference>
<dbReference type="InterPro" id="IPR027417">
    <property type="entry name" value="P-loop_NTPase"/>
</dbReference>
<protein>
    <recommendedName>
        <fullName evidence="3 11">Shikimate kinase</fullName>
        <shortName evidence="11">SK</shortName>
        <ecNumber evidence="3 11">2.7.1.71</ecNumber>
    </recommendedName>
</protein>
<dbReference type="PANTHER" id="PTHR21087">
    <property type="entry name" value="SHIKIMATE KINASE"/>
    <property type="match status" value="1"/>
</dbReference>
<dbReference type="GO" id="GO:0009423">
    <property type="term" value="P:chorismate biosynthetic process"/>
    <property type="evidence" value="ECO:0007669"/>
    <property type="project" value="UniProtKB-UniRule"/>
</dbReference>
<dbReference type="AlphaFoldDB" id="A0A1F2WFV9"/>
<feature type="binding site" evidence="11">
    <location>
        <position position="6"/>
    </location>
    <ligand>
        <name>Mg(2+)</name>
        <dbReference type="ChEBI" id="CHEBI:18420"/>
    </ligand>
</feature>
<evidence type="ECO:0000256" key="8">
    <source>
        <dbReference type="ARBA" id="ARBA00022840"/>
    </source>
</evidence>
<comment type="pathway">
    <text evidence="1 11">Metabolic intermediate biosynthesis; chorismate biosynthesis; chorismate from D-erythrose 4-phosphate and phosphoenolpyruvate: step 5/7.</text>
</comment>
<dbReference type="InterPro" id="IPR023000">
    <property type="entry name" value="Shikimate_kinase_CS"/>
</dbReference>
<dbReference type="PRINTS" id="PR01100">
    <property type="entry name" value="SHIKIMTKNASE"/>
</dbReference>
<feature type="binding site" evidence="11">
    <location>
        <position position="48"/>
    </location>
    <ligand>
        <name>substrate</name>
    </ligand>
</feature>
<dbReference type="PROSITE" id="PS01128">
    <property type="entry name" value="SHIKIMATE_KINASE"/>
    <property type="match status" value="1"/>
</dbReference>
<evidence type="ECO:0000256" key="7">
    <source>
        <dbReference type="ARBA" id="ARBA00022777"/>
    </source>
</evidence>
<accession>A0A1F2WFV9</accession>
<dbReference type="PANTHER" id="PTHR21087:SF16">
    <property type="entry name" value="SHIKIMATE KINASE 1, CHLOROPLASTIC"/>
    <property type="match status" value="1"/>
</dbReference>
<dbReference type="Gene3D" id="3.40.50.300">
    <property type="entry name" value="P-loop containing nucleotide triphosphate hydrolases"/>
    <property type="match status" value="1"/>
</dbReference>
<dbReference type="Proteomes" id="UP000177876">
    <property type="component" value="Unassembled WGS sequence"/>
</dbReference>
<keyword evidence="11" id="KW-0460">Magnesium</keyword>
<sequence>MGAGKSTVGRIVASNLDMDFVDLDGLIATNAGKSISAMFSDEGENEFRKLEQEALRKELAGTGKVISCGGGIVLDEKNIRLLRERSLVFWLLIEESEVIARLANNNDRPLLKGRDFLQEVRQLMAERRDKYMRAAHEVIEVDRLEPRAIAEEITIRWKRFRSTSRERNTGFM</sequence>
<dbReference type="SUPFAM" id="SSF52540">
    <property type="entry name" value="P-loop containing nucleoside triphosphate hydrolases"/>
    <property type="match status" value="1"/>
</dbReference>
<dbReference type="GO" id="GO:0005829">
    <property type="term" value="C:cytosol"/>
    <property type="evidence" value="ECO:0007669"/>
    <property type="project" value="TreeGrafter"/>
</dbReference>
<evidence type="ECO:0000256" key="5">
    <source>
        <dbReference type="ARBA" id="ARBA00022679"/>
    </source>
</evidence>
<dbReference type="GO" id="GO:0005524">
    <property type="term" value="F:ATP binding"/>
    <property type="evidence" value="ECO:0007669"/>
    <property type="project" value="UniProtKB-UniRule"/>
</dbReference>
<comment type="catalytic activity">
    <reaction evidence="10 11">
        <text>shikimate + ATP = 3-phosphoshikimate + ADP + H(+)</text>
        <dbReference type="Rhea" id="RHEA:13121"/>
        <dbReference type="ChEBI" id="CHEBI:15378"/>
        <dbReference type="ChEBI" id="CHEBI:30616"/>
        <dbReference type="ChEBI" id="CHEBI:36208"/>
        <dbReference type="ChEBI" id="CHEBI:145989"/>
        <dbReference type="ChEBI" id="CHEBI:456216"/>
        <dbReference type="EC" id="2.7.1.71"/>
    </reaction>
</comment>
<reference evidence="12 13" key="1">
    <citation type="journal article" date="2016" name="Nat. Commun.">
        <title>Thousands of microbial genomes shed light on interconnected biogeochemical processes in an aquifer system.</title>
        <authorList>
            <person name="Anantharaman K."/>
            <person name="Brown C.T."/>
            <person name="Hug L.A."/>
            <person name="Sharon I."/>
            <person name="Castelle C.J."/>
            <person name="Probst A.J."/>
            <person name="Thomas B.C."/>
            <person name="Singh A."/>
            <person name="Wilkins M.J."/>
            <person name="Karaoz U."/>
            <person name="Brodie E.L."/>
            <person name="Williams K.H."/>
            <person name="Hubbard S.S."/>
            <person name="Banfield J.F."/>
        </authorList>
    </citation>
    <scope>NUCLEOTIDE SEQUENCE [LARGE SCALE GENOMIC DNA]</scope>
</reference>
<evidence type="ECO:0000256" key="9">
    <source>
        <dbReference type="ARBA" id="ARBA00023141"/>
    </source>
</evidence>
<feature type="binding site" evidence="11">
    <location>
        <position position="127"/>
    </location>
    <ligand>
        <name>substrate</name>
    </ligand>
</feature>
<keyword evidence="9 11" id="KW-0057">Aromatic amino acid biosynthesis</keyword>
<dbReference type="EMBL" id="MELK01000052">
    <property type="protein sequence ID" value="OFW55743.1"/>
    <property type="molecule type" value="Genomic_DNA"/>
</dbReference>
<comment type="similarity">
    <text evidence="2 11">Belongs to the shikimate kinase family.</text>
</comment>
<comment type="caution">
    <text evidence="11">Lacks conserved residue(s) required for the propagation of feature annotation.</text>
</comment>
<dbReference type="CDD" id="cd00464">
    <property type="entry name" value="SK"/>
    <property type="match status" value="1"/>
</dbReference>
<dbReference type="GO" id="GO:0008652">
    <property type="term" value="P:amino acid biosynthetic process"/>
    <property type="evidence" value="ECO:0007669"/>
    <property type="project" value="UniProtKB-KW"/>
</dbReference>
<comment type="subunit">
    <text evidence="11">Monomer.</text>
</comment>
<dbReference type="GO" id="GO:0004765">
    <property type="term" value="F:shikimate kinase activity"/>
    <property type="evidence" value="ECO:0007669"/>
    <property type="project" value="UniProtKB-UniRule"/>
</dbReference>
<dbReference type="GO" id="GO:0000287">
    <property type="term" value="F:magnesium ion binding"/>
    <property type="evidence" value="ECO:0007669"/>
    <property type="project" value="UniProtKB-UniRule"/>
</dbReference>
<keyword evidence="5 11" id="KW-0808">Transferase</keyword>
<feature type="binding site" evidence="11">
    <location>
        <begin position="2"/>
        <end position="7"/>
    </location>
    <ligand>
        <name>ATP</name>
        <dbReference type="ChEBI" id="CHEBI:30616"/>
    </ligand>
</feature>
<evidence type="ECO:0000256" key="2">
    <source>
        <dbReference type="ARBA" id="ARBA00006997"/>
    </source>
</evidence>
<dbReference type="UniPathway" id="UPA00053">
    <property type="reaction ID" value="UER00088"/>
</dbReference>
<evidence type="ECO:0000256" key="3">
    <source>
        <dbReference type="ARBA" id="ARBA00012154"/>
    </source>
</evidence>
<feature type="binding site" evidence="11">
    <location>
        <position position="108"/>
    </location>
    <ligand>
        <name>ATP</name>
        <dbReference type="ChEBI" id="CHEBI:30616"/>
    </ligand>
</feature>
<dbReference type="EC" id="2.7.1.71" evidence="3 11"/>
<evidence type="ECO:0000256" key="11">
    <source>
        <dbReference type="HAMAP-Rule" id="MF_00109"/>
    </source>
</evidence>
<comment type="subcellular location">
    <subcellularLocation>
        <location evidence="11">Cytoplasm</location>
    </subcellularLocation>
</comment>
<dbReference type="GO" id="GO:0009073">
    <property type="term" value="P:aromatic amino acid family biosynthetic process"/>
    <property type="evidence" value="ECO:0007669"/>
    <property type="project" value="UniProtKB-KW"/>
</dbReference>
<evidence type="ECO:0000256" key="6">
    <source>
        <dbReference type="ARBA" id="ARBA00022741"/>
    </source>
</evidence>
<dbReference type="HAMAP" id="MF_00109">
    <property type="entry name" value="Shikimate_kinase"/>
    <property type="match status" value="1"/>
</dbReference>
<comment type="caution">
    <text evidence="12">The sequence shown here is derived from an EMBL/GenBank/DDBJ whole genome shotgun (WGS) entry which is preliminary data.</text>
</comment>
<evidence type="ECO:0000256" key="1">
    <source>
        <dbReference type="ARBA" id="ARBA00004842"/>
    </source>
</evidence>
<dbReference type="STRING" id="1797197.A2Y75_05505"/>
<evidence type="ECO:0000313" key="13">
    <source>
        <dbReference type="Proteomes" id="UP000177876"/>
    </source>
</evidence>
<keyword evidence="7 11" id="KW-0418">Kinase</keyword>
<evidence type="ECO:0000256" key="4">
    <source>
        <dbReference type="ARBA" id="ARBA00022605"/>
    </source>
</evidence>
<name>A0A1F2WFV9_9ACTN</name>
<keyword evidence="11" id="KW-0479">Metal-binding</keyword>
<organism evidence="12 13">
    <name type="scientific">Candidatus Solincola sediminis</name>
    <dbReference type="NCBI Taxonomy" id="1797199"/>
    <lineage>
        <taxon>Bacteria</taxon>
        <taxon>Bacillati</taxon>
        <taxon>Actinomycetota</taxon>
        <taxon>Candidatus Geothermincolia</taxon>
        <taxon>Candidatus Geothermincolales</taxon>
        <taxon>Candidatus Geothermincolaceae</taxon>
        <taxon>Candidatus Solincola</taxon>
    </lineage>
</organism>
<keyword evidence="8 11" id="KW-0067">ATP-binding</keyword>
<feature type="binding site" evidence="11">
    <location>
        <position position="70"/>
    </location>
    <ligand>
        <name>substrate</name>
    </ligand>
</feature>
<keyword evidence="4 11" id="KW-0028">Amino-acid biosynthesis</keyword>
<comment type="function">
    <text evidence="11">Catalyzes the specific phosphorylation of the 3-hydroxyl group of shikimic acid using ATP as a cosubstrate.</text>
</comment>
<dbReference type="InterPro" id="IPR031322">
    <property type="entry name" value="Shikimate/glucono_kinase"/>
</dbReference>
<feature type="binding site" evidence="11">
    <location>
        <position position="24"/>
    </location>
    <ligand>
        <name>substrate</name>
    </ligand>
</feature>
<keyword evidence="11" id="KW-0963">Cytoplasm</keyword>
<evidence type="ECO:0000256" key="10">
    <source>
        <dbReference type="ARBA" id="ARBA00048567"/>
    </source>
</evidence>
<gene>
    <name evidence="11" type="primary">aroK</name>
    <name evidence="12" type="ORF">A2Y75_05505</name>
</gene>
<keyword evidence="6 11" id="KW-0547">Nucleotide-binding</keyword>
<dbReference type="InterPro" id="IPR000623">
    <property type="entry name" value="Shikimate_kinase/TSH1"/>
</dbReference>